<keyword evidence="1" id="KW-0472">Membrane</keyword>
<organism evidence="2 3">
    <name type="scientific">Hungatella hathewayi WAL-18680</name>
    <dbReference type="NCBI Taxonomy" id="742737"/>
    <lineage>
        <taxon>Bacteria</taxon>
        <taxon>Bacillati</taxon>
        <taxon>Bacillota</taxon>
        <taxon>Clostridia</taxon>
        <taxon>Lachnospirales</taxon>
        <taxon>Lachnospiraceae</taxon>
        <taxon>Hungatella</taxon>
    </lineage>
</organism>
<protein>
    <submittedName>
        <fullName evidence="2">Uncharacterized protein</fullName>
    </submittedName>
</protein>
<dbReference type="EMBL" id="ADLN01000120">
    <property type="protein sequence ID" value="EHI57473.1"/>
    <property type="molecule type" value="Genomic_DNA"/>
</dbReference>
<proteinExistence type="predicted"/>
<dbReference type="RefSeq" id="WP_006782570.1">
    <property type="nucleotide sequence ID" value="NZ_CP040506.1"/>
</dbReference>
<name>G5IM54_9FIRM</name>
<evidence type="ECO:0000313" key="3">
    <source>
        <dbReference type="Proteomes" id="UP000005384"/>
    </source>
</evidence>
<comment type="caution">
    <text evidence="2">The sequence shown here is derived from an EMBL/GenBank/DDBJ whole genome shotgun (WGS) entry which is preliminary data.</text>
</comment>
<evidence type="ECO:0000256" key="1">
    <source>
        <dbReference type="SAM" id="Phobius"/>
    </source>
</evidence>
<sequence length="200" mass="22494">MLQKVADMMGVSPEVVIITTVILVILFIFFYVKMTIDEKKGVNSQEKADVRKIVTNLIPDGQEYTAVYAHSKEVYGSARMRREVYHYYAAGFHPARTDHLWVIPIGVEGGKIVYTKPLRASAEILSYVGGNERRLELHFPGTKDKYILSVEGSNTKSGKECQVNIQQKEEAETFYTFAAGFQERVNAALGVDKKGRPVNK</sequence>
<dbReference type="PATRIC" id="fig|742737.3.peg.4569"/>
<gene>
    <name evidence="2" type="ORF">HMPREF9473_04582</name>
</gene>
<dbReference type="AlphaFoldDB" id="G5IM54"/>
<accession>G5IM54</accession>
<feature type="transmembrane region" description="Helical" evidence="1">
    <location>
        <begin position="15"/>
        <end position="32"/>
    </location>
</feature>
<evidence type="ECO:0000313" key="2">
    <source>
        <dbReference type="EMBL" id="EHI57473.1"/>
    </source>
</evidence>
<reference evidence="2 3" key="1">
    <citation type="submission" date="2011-08" db="EMBL/GenBank/DDBJ databases">
        <title>The Genome Sequence of Clostridium hathewayi WAL-18680.</title>
        <authorList>
            <consortium name="The Broad Institute Genome Sequencing Platform"/>
            <person name="Earl A."/>
            <person name="Ward D."/>
            <person name="Feldgarden M."/>
            <person name="Gevers D."/>
            <person name="Finegold S.M."/>
            <person name="Summanen P.H."/>
            <person name="Molitoris D.R."/>
            <person name="Song M."/>
            <person name="Daigneault M."/>
            <person name="Allen-Vercoe E."/>
            <person name="Young S.K."/>
            <person name="Zeng Q."/>
            <person name="Gargeya S."/>
            <person name="Fitzgerald M."/>
            <person name="Haas B."/>
            <person name="Abouelleil A."/>
            <person name="Alvarado L."/>
            <person name="Arachchi H.M."/>
            <person name="Berlin A."/>
            <person name="Brown A."/>
            <person name="Chapman S.B."/>
            <person name="Chen Z."/>
            <person name="Dunbar C."/>
            <person name="Freedman E."/>
            <person name="Gearin G."/>
            <person name="Gellesch M."/>
            <person name="Goldberg J."/>
            <person name="Griggs A."/>
            <person name="Gujja S."/>
            <person name="Heiman D."/>
            <person name="Howarth C."/>
            <person name="Larson L."/>
            <person name="Lui A."/>
            <person name="MacDonald P.J.P."/>
            <person name="Montmayeur A."/>
            <person name="Murphy C."/>
            <person name="Neiman D."/>
            <person name="Pearson M."/>
            <person name="Priest M."/>
            <person name="Roberts A."/>
            <person name="Saif S."/>
            <person name="Shea T."/>
            <person name="Shenoy N."/>
            <person name="Sisk P."/>
            <person name="Stolte C."/>
            <person name="Sykes S."/>
            <person name="Wortman J."/>
            <person name="Nusbaum C."/>
            <person name="Birren B."/>
        </authorList>
    </citation>
    <scope>NUCLEOTIDE SEQUENCE [LARGE SCALE GENOMIC DNA]</scope>
    <source>
        <strain evidence="2 3">WAL-18680</strain>
    </source>
</reference>
<keyword evidence="1" id="KW-1133">Transmembrane helix</keyword>
<dbReference type="OrthoDB" id="1957642at2"/>
<dbReference type="HOGENOM" id="CLU_1393794_0_0_9"/>
<dbReference type="Proteomes" id="UP000005384">
    <property type="component" value="Unassembled WGS sequence"/>
</dbReference>
<keyword evidence="3" id="KW-1185">Reference proteome</keyword>
<keyword evidence="1" id="KW-0812">Transmembrane</keyword>